<evidence type="ECO:0000313" key="3">
    <source>
        <dbReference type="Proteomes" id="UP000076837"/>
    </source>
</evidence>
<evidence type="ECO:0000256" key="1">
    <source>
        <dbReference type="SAM" id="Phobius"/>
    </source>
</evidence>
<dbReference type="EMBL" id="JYNV01000060">
    <property type="protein sequence ID" value="KZM27530.1"/>
    <property type="molecule type" value="Genomic_DNA"/>
</dbReference>
<accession>A0A163L685</accession>
<proteinExistence type="predicted"/>
<dbReference type="Proteomes" id="UP000076837">
    <property type="component" value="Unassembled WGS sequence"/>
</dbReference>
<feature type="transmembrane region" description="Helical" evidence="1">
    <location>
        <begin position="37"/>
        <end position="58"/>
    </location>
</feature>
<reference evidence="2 3" key="1">
    <citation type="journal article" date="2016" name="Sci. Rep.">
        <title>Draft genome sequencing and secretome analysis of fungal phytopathogen Ascochyta rabiei provides insight into the necrotrophic effector repertoire.</title>
        <authorList>
            <person name="Verma S."/>
            <person name="Gazara R.K."/>
            <person name="Nizam S."/>
            <person name="Parween S."/>
            <person name="Chattopadhyay D."/>
            <person name="Verma P.K."/>
        </authorList>
    </citation>
    <scope>NUCLEOTIDE SEQUENCE [LARGE SCALE GENOMIC DNA]</scope>
    <source>
        <strain evidence="2 3">ArDII</strain>
    </source>
</reference>
<organism evidence="2 3">
    <name type="scientific">Didymella rabiei</name>
    <name type="common">Chickpea ascochyta blight fungus</name>
    <name type="synonym">Mycosphaerella rabiei</name>
    <dbReference type="NCBI Taxonomy" id="5454"/>
    <lineage>
        <taxon>Eukaryota</taxon>
        <taxon>Fungi</taxon>
        <taxon>Dikarya</taxon>
        <taxon>Ascomycota</taxon>
        <taxon>Pezizomycotina</taxon>
        <taxon>Dothideomycetes</taxon>
        <taxon>Pleosporomycetidae</taxon>
        <taxon>Pleosporales</taxon>
        <taxon>Pleosporineae</taxon>
        <taxon>Didymellaceae</taxon>
        <taxon>Ascochyta</taxon>
    </lineage>
</organism>
<comment type="caution">
    <text evidence="2">The sequence shown here is derived from an EMBL/GenBank/DDBJ whole genome shotgun (WGS) entry which is preliminary data.</text>
</comment>
<keyword evidence="1" id="KW-0812">Transmembrane</keyword>
<evidence type="ECO:0000313" key="2">
    <source>
        <dbReference type="EMBL" id="KZM27530.1"/>
    </source>
</evidence>
<keyword evidence="1" id="KW-1133">Transmembrane helix</keyword>
<protein>
    <submittedName>
        <fullName evidence="2">Uncharacterized protein</fullName>
    </submittedName>
</protein>
<dbReference type="AlphaFoldDB" id="A0A163L685"/>
<name>A0A163L685_DIDRA</name>
<gene>
    <name evidence="2" type="ORF">ST47_g1144</name>
</gene>
<keyword evidence="1" id="KW-0472">Membrane</keyword>
<keyword evidence="3" id="KW-1185">Reference proteome</keyword>
<sequence length="259" mass="26526">MVAQQTVNSHNSSRLDVCPTRIRVMKTTSYSSRKPGALWSTVIGILTALVLALVGGALMPSLAHAADGESGIIEYSADNSTWGDTSKIVWSTDILIPGGTNTTTFYVRNASDRAGEAHFYVGDYEISDGMEAFLRVDVNGVTGNPLTATGNAATPGTQLNSVRLAPGQSAKVAFVIGMPVEAGNSSQNGSITPNWSVDLTLDSTDTPVTPGGTGSLDFGSLNLGSASFGSLDTGSVKTGSTSSGSLDVGSLGKPVTFIG</sequence>